<dbReference type="Gene3D" id="3.40.1080.10">
    <property type="entry name" value="Glutaconate Coenzyme A-transferase"/>
    <property type="match status" value="1"/>
</dbReference>
<dbReference type="AlphaFoldDB" id="X1J7J2"/>
<proteinExistence type="predicted"/>
<dbReference type="InterPro" id="IPR037171">
    <property type="entry name" value="NagB/RpiA_transferase-like"/>
</dbReference>
<dbReference type="GO" id="GO:0008410">
    <property type="term" value="F:CoA-transferase activity"/>
    <property type="evidence" value="ECO:0007669"/>
    <property type="project" value="InterPro"/>
</dbReference>
<dbReference type="SUPFAM" id="SSF100950">
    <property type="entry name" value="NagB/RpiA/CoA transferase-like"/>
    <property type="match status" value="1"/>
</dbReference>
<sequence>MPLDLLCAADCLIEIQLTRLSFEREFGNAYNYRRACESGRIKSKDACCAVINQQLRASGFGLPWMPVMPHIAYTDFMKLHPEWKLIDDPLREGEKIVLVPALSPNVYLVHCSKADPYGNWVVEHESFNEMLYSKAADRVIVSAEEIVTPEELRKTSGLIFPPHFNPYYPFFKTSW</sequence>
<dbReference type="EMBL" id="BARU01025379">
    <property type="protein sequence ID" value="GAH65738.1"/>
    <property type="molecule type" value="Genomic_DNA"/>
</dbReference>
<dbReference type="Pfam" id="PF01144">
    <property type="entry name" value="CoA_trans"/>
    <property type="match status" value="1"/>
</dbReference>
<comment type="caution">
    <text evidence="1">The sequence shown here is derived from an EMBL/GenBank/DDBJ whole genome shotgun (WGS) entry which is preliminary data.</text>
</comment>
<accession>X1J7J2</accession>
<evidence type="ECO:0000313" key="1">
    <source>
        <dbReference type="EMBL" id="GAH65738.1"/>
    </source>
</evidence>
<organism evidence="1">
    <name type="scientific">marine sediment metagenome</name>
    <dbReference type="NCBI Taxonomy" id="412755"/>
    <lineage>
        <taxon>unclassified sequences</taxon>
        <taxon>metagenomes</taxon>
        <taxon>ecological metagenomes</taxon>
    </lineage>
</organism>
<name>X1J7J2_9ZZZZ</name>
<reference evidence="1" key="1">
    <citation type="journal article" date="2014" name="Front. Microbiol.">
        <title>High frequency of phylogenetically diverse reductive dehalogenase-homologous genes in deep subseafloor sedimentary metagenomes.</title>
        <authorList>
            <person name="Kawai M."/>
            <person name="Futagami T."/>
            <person name="Toyoda A."/>
            <person name="Takaki Y."/>
            <person name="Nishi S."/>
            <person name="Hori S."/>
            <person name="Arai W."/>
            <person name="Tsubouchi T."/>
            <person name="Morono Y."/>
            <person name="Uchiyama I."/>
            <person name="Ito T."/>
            <person name="Fujiyama A."/>
            <person name="Inagaki F."/>
            <person name="Takami H."/>
        </authorList>
    </citation>
    <scope>NUCLEOTIDE SEQUENCE</scope>
    <source>
        <strain evidence="1">Expedition CK06-06</strain>
    </source>
</reference>
<protein>
    <submittedName>
        <fullName evidence="1">Uncharacterized protein</fullName>
    </submittedName>
</protein>
<gene>
    <name evidence="1" type="ORF">S03H2_40900</name>
</gene>
<dbReference type="InterPro" id="IPR004165">
    <property type="entry name" value="CoA_trans_fam_I"/>
</dbReference>